<evidence type="ECO:0000256" key="8">
    <source>
        <dbReference type="ARBA" id="ARBA00022553"/>
    </source>
</evidence>
<dbReference type="GO" id="GO:0046872">
    <property type="term" value="F:metal ion binding"/>
    <property type="evidence" value="ECO:0007669"/>
    <property type="project" value="UniProtKB-KW"/>
</dbReference>
<dbReference type="GO" id="GO:0005730">
    <property type="term" value="C:nucleolus"/>
    <property type="evidence" value="ECO:0007669"/>
    <property type="project" value="UniProtKB-SubCell"/>
</dbReference>
<protein>
    <recommendedName>
        <fullName evidence="17">3'-5' exoribonuclease 1</fullName>
        <ecNumber evidence="5">3.1.13.1</ecNumber>
    </recommendedName>
    <alternativeName>
        <fullName evidence="18">Histone mRNA 3'-exonuclease 1</fullName>
    </alternativeName>
</protein>
<evidence type="ECO:0000256" key="12">
    <source>
        <dbReference type="ARBA" id="ARBA00022839"/>
    </source>
</evidence>
<evidence type="ECO:0000256" key="3">
    <source>
        <dbReference type="ARBA" id="ARBA00004496"/>
    </source>
</evidence>
<comment type="caution">
    <text evidence="22">The sequence shown here is derived from an EMBL/GenBank/DDBJ whole genome shotgun (WGS) entry which is preliminary data.</text>
</comment>
<dbReference type="GO" id="GO:0006364">
    <property type="term" value="P:rRNA processing"/>
    <property type="evidence" value="ECO:0007669"/>
    <property type="project" value="UniProtKB-KW"/>
</dbReference>
<comment type="catalytic activity">
    <reaction evidence="1">
        <text>Exonucleolytic cleavage in the 3'- to 5'-direction to yield nucleoside 5'-phosphates.</text>
        <dbReference type="EC" id="3.1.13.1"/>
    </reaction>
</comment>
<evidence type="ECO:0000256" key="5">
    <source>
        <dbReference type="ARBA" id="ARBA00012163"/>
    </source>
</evidence>
<dbReference type="InterPro" id="IPR051274">
    <property type="entry name" value="3-5_Exoribonuclease"/>
</dbReference>
<keyword evidence="23" id="KW-1185">Reference proteome</keyword>
<keyword evidence="11" id="KW-0378">Hydrolase</keyword>
<dbReference type="Gene3D" id="3.30.420.10">
    <property type="entry name" value="Ribonuclease H-like superfamily/Ribonuclease H"/>
    <property type="match status" value="1"/>
</dbReference>
<dbReference type="FunFam" id="3.30.420.10:FF:000034">
    <property type="entry name" value="3'-5' exoribonuclease 1"/>
    <property type="match status" value="1"/>
</dbReference>
<name>A0AAE0WBJ7_9BIVA</name>
<evidence type="ECO:0000313" key="22">
    <source>
        <dbReference type="EMBL" id="KAK3609223.1"/>
    </source>
</evidence>
<sequence>MEQQNVNTYLLKECQSVEQVRQTKSDESTDVRSKSVKPKVFKDGDYSDPVYKKLARINGEINRMKKDEIKLKLAELKLDTRGVKDILKKRLKNYYKRKKLANAKVQPGKSTKYNYLAFIDFEATCEENNDSYQHEIIEFPIVLLDVQQNKIVDQFHEYVHPTRNPRLSHFCTMLTGIKQETVDKADPFPVVMDKVTKWMKKYKLGEGNKFAVVTDGPWDMQRFLFPQCQLSGVTFPKWAKRWINLRKIYSNFYECRRCGISGMLENLGMSFKGNPHCGLDDATNIAMIAQHMLEDGCVFQYNEFLIIKLQPVGSEPTTKVENKKPEDTGTDSDEGQEFGGGDISHDSKGPELGTLDAELASSMNVLQLNPPDSSGENVSDLLEYYKLQSS</sequence>
<evidence type="ECO:0000256" key="4">
    <source>
        <dbReference type="ARBA" id="ARBA00004604"/>
    </source>
</evidence>
<evidence type="ECO:0000256" key="17">
    <source>
        <dbReference type="ARBA" id="ARBA00070944"/>
    </source>
</evidence>
<feature type="region of interest" description="Disordered" evidence="19">
    <location>
        <begin position="315"/>
        <end position="356"/>
    </location>
</feature>
<dbReference type="Pfam" id="PF02037">
    <property type="entry name" value="SAP"/>
    <property type="match status" value="1"/>
</dbReference>
<evidence type="ECO:0000256" key="19">
    <source>
        <dbReference type="SAM" id="MobiDB-lite"/>
    </source>
</evidence>
<dbReference type="Pfam" id="PF00929">
    <property type="entry name" value="RNase_T"/>
    <property type="match status" value="1"/>
</dbReference>
<organism evidence="22 23">
    <name type="scientific">Potamilus streckersoni</name>
    <dbReference type="NCBI Taxonomy" id="2493646"/>
    <lineage>
        <taxon>Eukaryota</taxon>
        <taxon>Metazoa</taxon>
        <taxon>Spiralia</taxon>
        <taxon>Lophotrochozoa</taxon>
        <taxon>Mollusca</taxon>
        <taxon>Bivalvia</taxon>
        <taxon>Autobranchia</taxon>
        <taxon>Heteroconchia</taxon>
        <taxon>Palaeoheterodonta</taxon>
        <taxon>Unionida</taxon>
        <taxon>Unionoidea</taxon>
        <taxon>Unionidae</taxon>
        <taxon>Ambleminae</taxon>
        <taxon>Lampsilini</taxon>
        <taxon>Potamilus</taxon>
    </lineage>
</organism>
<dbReference type="SMART" id="SM00479">
    <property type="entry name" value="EXOIII"/>
    <property type="match status" value="1"/>
</dbReference>
<evidence type="ECO:0000256" key="6">
    <source>
        <dbReference type="ARBA" id="ARBA00022490"/>
    </source>
</evidence>
<dbReference type="PANTHER" id="PTHR23044">
    <property type="entry name" value="3'-5' EXONUCLEASE ERI1-RELATED"/>
    <property type="match status" value="1"/>
</dbReference>
<dbReference type="Gene3D" id="1.10.720.30">
    <property type="entry name" value="SAP domain"/>
    <property type="match status" value="1"/>
</dbReference>
<keyword evidence="7" id="KW-0698">rRNA processing</keyword>
<evidence type="ECO:0000256" key="15">
    <source>
        <dbReference type="ARBA" id="ARBA00023158"/>
    </source>
</evidence>
<keyword evidence="6" id="KW-0963">Cytoplasm</keyword>
<feature type="domain" description="SAP" evidence="21">
    <location>
        <begin position="61"/>
        <end position="95"/>
    </location>
</feature>
<keyword evidence="9" id="KW-0540">Nuclease</keyword>
<evidence type="ECO:0000256" key="13">
    <source>
        <dbReference type="ARBA" id="ARBA00022842"/>
    </source>
</evidence>
<evidence type="ECO:0000256" key="16">
    <source>
        <dbReference type="ARBA" id="ARBA00023242"/>
    </source>
</evidence>
<dbReference type="InterPro" id="IPR003034">
    <property type="entry name" value="SAP_dom"/>
</dbReference>
<keyword evidence="10" id="KW-0479">Metal-binding</keyword>
<dbReference type="SUPFAM" id="SSF53098">
    <property type="entry name" value="Ribonuclease H-like"/>
    <property type="match status" value="1"/>
</dbReference>
<dbReference type="AlphaFoldDB" id="A0AAE0WBJ7"/>
<reference evidence="22" key="1">
    <citation type="journal article" date="2021" name="Genome Biol. Evol.">
        <title>A High-Quality Reference Genome for a Parasitic Bivalve with Doubly Uniparental Inheritance (Bivalvia: Unionida).</title>
        <authorList>
            <person name="Smith C.H."/>
        </authorList>
    </citation>
    <scope>NUCLEOTIDE SEQUENCE</scope>
    <source>
        <strain evidence="22">CHS0354</strain>
    </source>
</reference>
<comment type="cofactor">
    <cofactor evidence="2">
        <name>Mg(2+)</name>
        <dbReference type="ChEBI" id="CHEBI:18420"/>
    </cofactor>
</comment>
<dbReference type="GO" id="GO:0005737">
    <property type="term" value="C:cytoplasm"/>
    <property type="evidence" value="ECO:0007669"/>
    <property type="project" value="UniProtKB-SubCell"/>
</dbReference>
<keyword evidence="12" id="KW-0269">Exonuclease</keyword>
<dbReference type="EMBL" id="JAEAOA010002066">
    <property type="protein sequence ID" value="KAK3609223.1"/>
    <property type="molecule type" value="Genomic_DNA"/>
</dbReference>
<gene>
    <name evidence="22" type="ORF">CHS0354_035162</name>
</gene>
<evidence type="ECO:0000256" key="9">
    <source>
        <dbReference type="ARBA" id="ARBA00022722"/>
    </source>
</evidence>
<proteinExistence type="predicted"/>
<dbReference type="InterPro" id="IPR036361">
    <property type="entry name" value="SAP_dom_sf"/>
</dbReference>
<dbReference type="EC" id="3.1.13.1" evidence="5"/>
<dbReference type="CDD" id="cd06133">
    <property type="entry name" value="ERI-1_3'hExo_like"/>
    <property type="match status" value="1"/>
</dbReference>
<evidence type="ECO:0000256" key="10">
    <source>
        <dbReference type="ARBA" id="ARBA00022723"/>
    </source>
</evidence>
<reference evidence="22" key="2">
    <citation type="journal article" date="2021" name="Genome Biol. Evol.">
        <title>Developing a high-quality reference genome for a parasitic bivalve with doubly uniparental inheritance (Bivalvia: Unionida).</title>
        <authorList>
            <person name="Smith C.H."/>
        </authorList>
    </citation>
    <scope>NUCLEOTIDE SEQUENCE</scope>
    <source>
        <strain evidence="22">CHS0354</strain>
        <tissue evidence="22">Mantle</tissue>
    </source>
</reference>
<dbReference type="InterPro" id="IPR047201">
    <property type="entry name" value="ERI-1_3'hExo-like"/>
</dbReference>
<dbReference type="InterPro" id="IPR013520">
    <property type="entry name" value="Ribonucl_H"/>
</dbReference>
<keyword evidence="16" id="KW-0539">Nucleus</keyword>
<dbReference type="PANTHER" id="PTHR23044:SF61">
    <property type="entry name" value="3'-5' EXORIBONUCLEASE 1-RELATED"/>
    <property type="match status" value="1"/>
</dbReference>
<keyword evidence="14" id="KW-0694">RNA-binding</keyword>
<dbReference type="Proteomes" id="UP001195483">
    <property type="component" value="Unassembled WGS sequence"/>
</dbReference>
<keyword evidence="8" id="KW-0597">Phosphoprotein</keyword>
<dbReference type="GO" id="GO:0003723">
    <property type="term" value="F:RNA binding"/>
    <property type="evidence" value="ECO:0007669"/>
    <property type="project" value="UniProtKB-KW"/>
</dbReference>
<evidence type="ECO:0000259" key="21">
    <source>
        <dbReference type="SMART" id="SM00513"/>
    </source>
</evidence>
<dbReference type="InterPro" id="IPR012337">
    <property type="entry name" value="RNaseH-like_sf"/>
</dbReference>
<evidence type="ECO:0000256" key="1">
    <source>
        <dbReference type="ARBA" id="ARBA00001849"/>
    </source>
</evidence>
<accession>A0AAE0WBJ7</accession>
<evidence type="ECO:0000313" key="23">
    <source>
        <dbReference type="Proteomes" id="UP001195483"/>
    </source>
</evidence>
<evidence type="ECO:0000256" key="2">
    <source>
        <dbReference type="ARBA" id="ARBA00001946"/>
    </source>
</evidence>
<feature type="compositionally biased region" description="Basic and acidic residues" evidence="19">
    <location>
        <begin position="318"/>
        <end position="327"/>
    </location>
</feature>
<dbReference type="InterPro" id="IPR036397">
    <property type="entry name" value="RNaseH_sf"/>
</dbReference>
<dbReference type="FunFam" id="1.10.720.30:FF:000015">
    <property type="entry name" value="3'-5' exoribonuclease 1"/>
    <property type="match status" value="1"/>
</dbReference>
<evidence type="ECO:0000256" key="18">
    <source>
        <dbReference type="ARBA" id="ARBA00080754"/>
    </source>
</evidence>
<dbReference type="GO" id="GO:0031047">
    <property type="term" value="P:regulatory ncRNA-mediated gene silencing"/>
    <property type="evidence" value="ECO:0007669"/>
    <property type="project" value="UniProtKB-KW"/>
</dbReference>
<evidence type="ECO:0000256" key="7">
    <source>
        <dbReference type="ARBA" id="ARBA00022552"/>
    </source>
</evidence>
<feature type="domain" description="Exonuclease" evidence="20">
    <location>
        <begin position="115"/>
        <end position="298"/>
    </location>
</feature>
<keyword evidence="13" id="KW-0460">Magnesium</keyword>
<comment type="subcellular location">
    <subcellularLocation>
        <location evidence="3">Cytoplasm</location>
    </subcellularLocation>
    <subcellularLocation>
        <location evidence="4">Nucleus</location>
        <location evidence="4">Nucleolus</location>
    </subcellularLocation>
</comment>
<evidence type="ECO:0000259" key="20">
    <source>
        <dbReference type="SMART" id="SM00479"/>
    </source>
</evidence>
<keyword evidence="15" id="KW-0943">RNA-mediated gene silencing</keyword>
<evidence type="ECO:0000256" key="11">
    <source>
        <dbReference type="ARBA" id="ARBA00022801"/>
    </source>
</evidence>
<reference evidence="22" key="3">
    <citation type="submission" date="2023-05" db="EMBL/GenBank/DDBJ databases">
        <authorList>
            <person name="Smith C.H."/>
        </authorList>
    </citation>
    <scope>NUCLEOTIDE SEQUENCE</scope>
    <source>
        <strain evidence="22">CHS0354</strain>
        <tissue evidence="22">Mantle</tissue>
    </source>
</reference>
<dbReference type="GO" id="GO:0008859">
    <property type="term" value="F:exoribonuclease II activity"/>
    <property type="evidence" value="ECO:0007669"/>
    <property type="project" value="UniProtKB-EC"/>
</dbReference>
<evidence type="ECO:0000256" key="14">
    <source>
        <dbReference type="ARBA" id="ARBA00022884"/>
    </source>
</evidence>
<dbReference type="SMART" id="SM00513">
    <property type="entry name" value="SAP"/>
    <property type="match status" value="1"/>
</dbReference>